<dbReference type="InterPro" id="IPR036259">
    <property type="entry name" value="MFS_trans_sf"/>
</dbReference>
<dbReference type="InterPro" id="IPR050549">
    <property type="entry name" value="MFS_Trehalose_Transporter"/>
</dbReference>
<evidence type="ECO:0000313" key="8">
    <source>
        <dbReference type="EMBL" id="PZC76505.1"/>
    </source>
</evidence>
<accession>A0A2W1BSA0</accession>
<evidence type="ECO:0000259" key="7">
    <source>
        <dbReference type="PROSITE" id="PS50850"/>
    </source>
</evidence>
<comment type="subcellular location">
    <subcellularLocation>
        <location evidence="1">Membrane</location>
        <topology evidence="1">Multi-pass membrane protein</topology>
    </subcellularLocation>
</comment>
<feature type="transmembrane region" description="Helical" evidence="5">
    <location>
        <begin position="73"/>
        <end position="97"/>
    </location>
</feature>
<feature type="domain" description="Major facilitator superfamily (MFS) profile" evidence="7">
    <location>
        <begin position="1"/>
        <end position="387"/>
    </location>
</feature>
<dbReference type="GO" id="GO:0016020">
    <property type="term" value="C:membrane"/>
    <property type="evidence" value="ECO:0007669"/>
    <property type="project" value="UniProtKB-SubCell"/>
</dbReference>
<feature type="transmembrane region" description="Helical" evidence="5">
    <location>
        <begin position="109"/>
        <end position="128"/>
    </location>
</feature>
<dbReference type="Pfam" id="PF00083">
    <property type="entry name" value="Sugar_tr"/>
    <property type="match status" value="1"/>
</dbReference>
<organism evidence="8 9">
    <name type="scientific">Helicoverpa armigera</name>
    <name type="common">Cotton bollworm</name>
    <name type="synonym">Heliothis armigera</name>
    <dbReference type="NCBI Taxonomy" id="29058"/>
    <lineage>
        <taxon>Eukaryota</taxon>
        <taxon>Metazoa</taxon>
        <taxon>Ecdysozoa</taxon>
        <taxon>Arthropoda</taxon>
        <taxon>Hexapoda</taxon>
        <taxon>Insecta</taxon>
        <taxon>Pterygota</taxon>
        <taxon>Neoptera</taxon>
        <taxon>Endopterygota</taxon>
        <taxon>Lepidoptera</taxon>
        <taxon>Glossata</taxon>
        <taxon>Ditrysia</taxon>
        <taxon>Noctuoidea</taxon>
        <taxon>Noctuidae</taxon>
        <taxon>Heliothinae</taxon>
        <taxon>Helicoverpa</taxon>
    </lineage>
</organism>
<feature type="transmembrane region" description="Helical" evidence="5">
    <location>
        <begin position="264"/>
        <end position="285"/>
    </location>
</feature>
<keyword evidence="3 5" id="KW-1133">Transmembrane helix</keyword>
<keyword evidence="2 5" id="KW-0812">Transmembrane</keyword>
<evidence type="ECO:0000313" key="9">
    <source>
        <dbReference type="Proteomes" id="UP000249218"/>
    </source>
</evidence>
<feature type="signal peptide" evidence="6">
    <location>
        <begin position="1"/>
        <end position="19"/>
    </location>
</feature>
<dbReference type="PANTHER" id="PTHR48021">
    <property type="match status" value="1"/>
</dbReference>
<sequence length="413" mass="46211">MFHLSTVTIPLLSFGMVQGWLSPMISVLQSADGPSPEPYTSSDISWMASVTYITAIIFGAPMGYLTDRFGRKLMTLVTALSLIIYWQIKLLNIGYLMSYICADVLSVNTMLWLGLLVPTVTFFIFLTMPETPEYLVKQGKVDEAKTVLAWLRGVNVVDRGVEQDIESIVRVEKQTQADSQSVWKIIMQDKPTFKAFIITLIIKITQQFDGYLIVLIFAGVVFERASESISLKLSPNKQVMMIGVVQLLGSIVATCIVEKTGRKLLLVTTSFAVGVGMLILSAWFYMTSSGMWLPGWLPVLAMCMCIFADAAGFQPISYIIITDLFTFQLRGTVSAFANVCAKMSNFVQTKWFTILCELIGIHWTFLFFAAVCFIACFYSVIYFPETRQKTIDEIYSKLSGKAKKDDSRVESVP</sequence>
<dbReference type="PROSITE" id="PS50850">
    <property type="entry name" value="MFS"/>
    <property type="match status" value="1"/>
</dbReference>
<dbReference type="PANTHER" id="PTHR48021:SF1">
    <property type="entry name" value="GH07001P-RELATED"/>
    <property type="match status" value="1"/>
</dbReference>
<feature type="transmembrane region" description="Helical" evidence="5">
    <location>
        <begin position="46"/>
        <end position="66"/>
    </location>
</feature>
<gene>
    <name evidence="8" type="primary">HaOG204470</name>
    <name evidence="8" type="ORF">B5X24_HaOG204470</name>
</gene>
<evidence type="ECO:0000256" key="6">
    <source>
        <dbReference type="SAM" id="SignalP"/>
    </source>
</evidence>
<protein>
    <recommendedName>
        <fullName evidence="7">Major facilitator superfamily (MFS) profile domain-containing protein</fullName>
    </recommendedName>
</protein>
<feature type="transmembrane region" description="Helical" evidence="5">
    <location>
        <begin position="238"/>
        <end position="257"/>
    </location>
</feature>
<dbReference type="SUPFAM" id="SSF103473">
    <property type="entry name" value="MFS general substrate transporter"/>
    <property type="match status" value="1"/>
</dbReference>
<dbReference type="Proteomes" id="UP000249218">
    <property type="component" value="Unassembled WGS sequence"/>
</dbReference>
<evidence type="ECO:0000256" key="2">
    <source>
        <dbReference type="ARBA" id="ARBA00022692"/>
    </source>
</evidence>
<keyword evidence="6" id="KW-0732">Signal</keyword>
<evidence type="ECO:0000256" key="1">
    <source>
        <dbReference type="ARBA" id="ARBA00004141"/>
    </source>
</evidence>
<name>A0A2W1BSA0_HELAM</name>
<evidence type="ECO:0000256" key="3">
    <source>
        <dbReference type="ARBA" id="ARBA00022989"/>
    </source>
</evidence>
<feature type="chain" id="PRO_5016163726" description="Major facilitator superfamily (MFS) profile domain-containing protein" evidence="6">
    <location>
        <begin position="20"/>
        <end position="413"/>
    </location>
</feature>
<dbReference type="InterPro" id="IPR005828">
    <property type="entry name" value="MFS_sugar_transport-like"/>
</dbReference>
<dbReference type="GO" id="GO:0022857">
    <property type="term" value="F:transmembrane transporter activity"/>
    <property type="evidence" value="ECO:0007669"/>
    <property type="project" value="InterPro"/>
</dbReference>
<dbReference type="AlphaFoldDB" id="A0A2W1BSA0"/>
<evidence type="ECO:0000256" key="5">
    <source>
        <dbReference type="SAM" id="Phobius"/>
    </source>
</evidence>
<evidence type="ECO:0000256" key="4">
    <source>
        <dbReference type="ARBA" id="ARBA00023136"/>
    </source>
</evidence>
<keyword evidence="4 5" id="KW-0472">Membrane</keyword>
<dbReference type="EMBL" id="KZ149954">
    <property type="protein sequence ID" value="PZC76505.1"/>
    <property type="molecule type" value="Genomic_DNA"/>
</dbReference>
<dbReference type="OrthoDB" id="6612291at2759"/>
<keyword evidence="9" id="KW-1185">Reference proteome</keyword>
<feature type="transmembrane region" description="Helical" evidence="5">
    <location>
        <begin position="359"/>
        <end position="383"/>
    </location>
</feature>
<dbReference type="InterPro" id="IPR020846">
    <property type="entry name" value="MFS_dom"/>
</dbReference>
<proteinExistence type="predicted"/>
<reference evidence="8 9" key="1">
    <citation type="journal article" date="2017" name="BMC Biol.">
        <title>Genomic innovations, transcriptional plasticity and gene loss underlying the evolution and divergence of two highly polyphagous and invasive Helicoverpa pest species.</title>
        <authorList>
            <person name="Pearce S.L."/>
            <person name="Clarke D.F."/>
            <person name="East P.D."/>
            <person name="Elfekih S."/>
            <person name="Gordon K.H."/>
            <person name="Jermiin L.S."/>
            <person name="McGaughran A."/>
            <person name="Oakeshott J.G."/>
            <person name="Papanikolaou A."/>
            <person name="Perera O.P."/>
            <person name="Rane R.V."/>
            <person name="Richards S."/>
            <person name="Tay W.T."/>
            <person name="Walsh T.K."/>
            <person name="Anderson A."/>
            <person name="Anderson C.J."/>
            <person name="Asgari S."/>
            <person name="Board P.G."/>
            <person name="Bretschneider A."/>
            <person name="Campbell P.M."/>
            <person name="Chertemps T."/>
            <person name="Christeller J.T."/>
            <person name="Coppin C.W."/>
            <person name="Downes S.J."/>
            <person name="Duan G."/>
            <person name="Farnsworth C.A."/>
            <person name="Good R.T."/>
            <person name="Han L.B."/>
            <person name="Han Y.C."/>
            <person name="Hatje K."/>
            <person name="Horne I."/>
            <person name="Huang Y.P."/>
            <person name="Hughes D.S."/>
            <person name="Jacquin-Joly E."/>
            <person name="James W."/>
            <person name="Jhangiani S."/>
            <person name="Kollmar M."/>
            <person name="Kuwar S.S."/>
            <person name="Li S."/>
            <person name="Liu N.Y."/>
            <person name="Maibeche M.T."/>
            <person name="Miller J.R."/>
            <person name="Montagne N."/>
            <person name="Perry T."/>
            <person name="Qu J."/>
            <person name="Song S.V."/>
            <person name="Sutton G.G."/>
            <person name="Vogel H."/>
            <person name="Walenz B.P."/>
            <person name="Xu W."/>
            <person name="Zhang H.J."/>
            <person name="Zou Z."/>
            <person name="Batterham P."/>
            <person name="Edwards O.R."/>
            <person name="Feyereisen R."/>
            <person name="Gibbs R.A."/>
            <person name="Heckel D.G."/>
            <person name="McGrath A."/>
            <person name="Robin C."/>
            <person name="Scherer S.E."/>
            <person name="Worley K.C."/>
            <person name="Wu Y.D."/>
        </authorList>
    </citation>
    <scope>NUCLEOTIDE SEQUENCE [LARGE SCALE GENOMIC DNA]</scope>
    <source>
        <strain evidence="8">Harm_GR_Male_#8</strain>
        <tissue evidence="8">Whole organism</tissue>
    </source>
</reference>
<feature type="transmembrane region" description="Helical" evidence="5">
    <location>
        <begin position="195"/>
        <end position="218"/>
    </location>
</feature>
<dbReference type="Gene3D" id="1.20.1250.20">
    <property type="entry name" value="MFS general substrate transporter like domains"/>
    <property type="match status" value="2"/>
</dbReference>